<accession>A0A1D8TPB4</accession>
<dbReference type="PANTHER" id="PTHR11895:SF7">
    <property type="entry name" value="GLUTAMYL-TRNA(GLN) AMIDOTRANSFERASE SUBUNIT A, MITOCHONDRIAL"/>
    <property type="match status" value="1"/>
</dbReference>
<proteinExistence type="inferred from homology"/>
<evidence type="ECO:0000259" key="2">
    <source>
        <dbReference type="Pfam" id="PF01425"/>
    </source>
</evidence>
<gene>
    <name evidence="3" type="ORF">BJP34_08220</name>
</gene>
<dbReference type="Pfam" id="PF01425">
    <property type="entry name" value="Amidase"/>
    <property type="match status" value="1"/>
</dbReference>
<comment type="similarity">
    <text evidence="1">Belongs to the amidase family.</text>
</comment>
<name>A0A1D8TPB4_9CYAN</name>
<dbReference type="AlphaFoldDB" id="A0A1D8TPB4"/>
<dbReference type="OrthoDB" id="9811471at2"/>
<dbReference type="SUPFAM" id="SSF75304">
    <property type="entry name" value="Amidase signature (AS) enzymes"/>
    <property type="match status" value="1"/>
</dbReference>
<evidence type="ECO:0000256" key="1">
    <source>
        <dbReference type="ARBA" id="ARBA00009199"/>
    </source>
</evidence>
<evidence type="ECO:0000313" key="4">
    <source>
        <dbReference type="Proteomes" id="UP000177870"/>
    </source>
</evidence>
<dbReference type="InterPro" id="IPR000120">
    <property type="entry name" value="Amidase"/>
</dbReference>
<dbReference type="EMBL" id="CP017599">
    <property type="protein sequence ID" value="AOW99444.1"/>
    <property type="molecule type" value="Genomic_DNA"/>
</dbReference>
<organism evidence="3 4">
    <name type="scientific">Moorena producens PAL-8-15-08-1</name>
    <dbReference type="NCBI Taxonomy" id="1458985"/>
    <lineage>
        <taxon>Bacteria</taxon>
        <taxon>Bacillati</taxon>
        <taxon>Cyanobacteriota</taxon>
        <taxon>Cyanophyceae</taxon>
        <taxon>Coleofasciculales</taxon>
        <taxon>Coleofasciculaceae</taxon>
        <taxon>Moorena</taxon>
    </lineage>
</organism>
<dbReference type="PANTHER" id="PTHR11895">
    <property type="entry name" value="TRANSAMIDASE"/>
    <property type="match status" value="1"/>
</dbReference>
<dbReference type="GO" id="GO:0003824">
    <property type="term" value="F:catalytic activity"/>
    <property type="evidence" value="ECO:0007669"/>
    <property type="project" value="InterPro"/>
</dbReference>
<feature type="domain" description="Amidase" evidence="2">
    <location>
        <begin position="27"/>
        <end position="447"/>
    </location>
</feature>
<dbReference type="PROSITE" id="PS00571">
    <property type="entry name" value="AMIDASES"/>
    <property type="match status" value="1"/>
</dbReference>
<dbReference type="Gene3D" id="3.90.1300.10">
    <property type="entry name" value="Amidase signature (AS) domain"/>
    <property type="match status" value="1"/>
</dbReference>
<dbReference type="KEGG" id="mpro:BJP34_08220"/>
<dbReference type="RefSeq" id="WP_070391927.1">
    <property type="nucleotide sequence ID" value="NZ_CP017599.1"/>
</dbReference>
<dbReference type="InterPro" id="IPR036928">
    <property type="entry name" value="AS_sf"/>
</dbReference>
<dbReference type="STRING" id="1458985.BJP34_08220"/>
<dbReference type="InterPro" id="IPR023631">
    <property type="entry name" value="Amidase_dom"/>
</dbReference>
<reference evidence="4" key="1">
    <citation type="submission" date="2016-10" db="EMBL/GenBank/DDBJ databases">
        <title>Comparative genomics uncovers the prolific and rare metabolic potential of the cyanobacterial genus Moorea.</title>
        <authorList>
            <person name="Leao T."/>
            <person name="Castelao G."/>
            <person name="Korobeynikov A."/>
            <person name="Monroe E.A."/>
            <person name="Podell S."/>
            <person name="Glukhov E."/>
            <person name="Allen E."/>
            <person name="Gerwick W.H."/>
            <person name="Gerwick L."/>
        </authorList>
    </citation>
    <scope>NUCLEOTIDE SEQUENCE [LARGE SCALE GENOMIC DNA]</scope>
    <source>
        <strain evidence="4">PAL-8-15-08-1</strain>
    </source>
</reference>
<dbReference type="Proteomes" id="UP000177870">
    <property type="component" value="Chromosome"/>
</dbReference>
<evidence type="ECO:0000313" key="3">
    <source>
        <dbReference type="EMBL" id="AOW99444.1"/>
    </source>
</evidence>
<sequence length="470" mass="49854">MNQVDLAFTPALDQAQLIRKGDISPLELVQLYLERIEALNPKLGSYFTVASEMALADAKAKTEQLAETTDTSKLAPFFGVPIAIKDLRAVEGLPFTFGVAALKDNIAEYDDGVITRIKQAGFIILGKTATSELGSLPYTEPPGFPPARNPWNLDYTPGGSSGGSAAAVAAGLSPIAQGSDGGGSLRGPAFCCGLVAIKPTRGRISYAPVGDFQSGIASIGPMARTVADAAALLDVMSGYITGDPYWLPDPEISFLEATDQELDNLRISFATSIKPMGEASAVCEKIVVETVQRLEGMGHLVEPGCPDFSDIVEPFKTVWQAGVTSAGIPLEALSPMNRWIAEQSGSAGEYLQAVTKLQIIARQIVGFFNNYDVLVLPTYLHPPIRVGEWDDLSYEETLENIINWIGPCPPFNATGLPAIAIPVGFDEKGLPVGIQLVGPPASEGTLLALAAQLEAANPWINNRPTIATEV</sequence>
<protein>
    <submittedName>
        <fullName evidence="3">Amidase</fullName>
    </submittedName>
</protein>
<dbReference type="InterPro" id="IPR020556">
    <property type="entry name" value="Amidase_CS"/>
</dbReference>